<dbReference type="Pfam" id="PF08281">
    <property type="entry name" value="Sigma70_r4_2"/>
    <property type="match status" value="1"/>
</dbReference>
<dbReference type="PANTHER" id="PTHR43133">
    <property type="entry name" value="RNA POLYMERASE ECF-TYPE SIGMA FACTO"/>
    <property type="match status" value="1"/>
</dbReference>
<dbReference type="GO" id="GO:0003677">
    <property type="term" value="F:DNA binding"/>
    <property type="evidence" value="ECO:0007669"/>
    <property type="project" value="UniProtKB-KW"/>
</dbReference>
<reference evidence="8 9" key="1">
    <citation type="submission" date="2019-04" db="EMBL/GenBank/DDBJ databases">
        <authorList>
            <person name="Li Y."/>
            <person name="Wang J."/>
        </authorList>
    </citation>
    <scope>NUCLEOTIDE SEQUENCE [LARGE SCALE GENOMIC DNA]</scope>
    <source>
        <strain evidence="8 9">DSM 14668</strain>
    </source>
</reference>
<organism evidence="8 9">
    <name type="scientific">Polyangium fumosum</name>
    <dbReference type="NCBI Taxonomy" id="889272"/>
    <lineage>
        <taxon>Bacteria</taxon>
        <taxon>Pseudomonadati</taxon>
        <taxon>Myxococcota</taxon>
        <taxon>Polyangia</taxon>
        <taxon>Polyangiales</taxon>
        <taxon>Polyangiaceae</taxon>
        <taxon>Polyangium</taxon>
    </lineage>
</organism>
<keyword evidence="3" id="KW-0731">Sigma factor</keyword>
<dbReference type="InterPro" id="IPR039425">
    <property type="entry name" value="RNA_pol_sigma-70-like"/>
</dbReference>
<dbReference type="Gene3D" id="1.10.1740.10">
    <property type="match status" value="1"/>
</dbReference>
<dbReference type="InterPro" id="IPR007627">
    <property type="entry name" value="RNA_pol_sigma70_r2"/>
</dbReference>
<feature type="domain" description="RNA polymerase sigma factor 70 region 4 type 2" evidence="7">
    <location>
        <begin position="121"/>
        <end position="172"/>
    </location>
</feature>
<dbReference type="InterPro" id="IPR036388">
    <property type="entry name" value="WH-like_DNA-bd_sf"/>
</dbReference>
<name>A0A4U1IMB6_9BACT</name>
<dbReference type="InterPro" id="IPR013324">
    <property type="entry name" value="RNA_pol_sigma_r3/r4-like"/>
</dbReference>
<dbReference type="InterPro" id="IPR013249">
    <property type="entry name" value="RNA_pol_sigma70_r4_t2"/>
</dbReference>
<feature type="domain" description="RNA polymerase sigma-70 region 2" evidence="6">
    <location>
        <begin position="29"/>
        <end position="85"/>
    </location>
</feature>
<evidence type="ECO:0000313" key="8">
    <source>
        <dbReference type="EMBL" id="TKC95203.1"/>
    </source>
</evidence>
<dbReference type="SUPFAM" id="SSF88659">
    <property type="entry name" value="Sigma3 and sigma4 domains of RNA polymerase sigma factors"/>
    <property type="match status" value="1"/>
</dbReference>
<dbReference type="InterPro" id="IPR013325">
    <property type="entry name" value="RNA_pol_sigma_r2"/>
</dbReference>
<evidence type="ECO:0000256" key="2">
    <source>
        <dbReference type="ARBA" id="ARBA00023015"/>
    </source>
</evidence>
<sequence>MSNVDVCPESAKKPATLPSPEALFARFYRESWDFVRRVLLKRGVPEREADDLVQEVFVVAWRRREGVTFGEQARRWLYMVALYIASNHRKLARYRMEGLAGEVPEPAVFPRVIEVMDAAHLLARVLRKLGRKVAAVLVAYEIEGRTMPEIARRLQIRLTTAYARLQLARNRLALRAPL</sequence>
<evidence type="ECO:0000256" key="5">
    <source>
        <dbReference type="ARBA" id="ARBA00023163"/>
    </source>
</evidence>
<dbReference type="SUPFAM" id="SSF88946">
    <property type="entry name" value="Sigma2 domain of RNA polymerase sigma factors"/>
    <property type="match status" value="1"/>
</dbReference>
<dbReference type="Pfam" id="PF04542">
    <property type="entry name" value="Sigma70_r2"/>
    <property type="match status" value="1"/>
</dbReference>
<accession>A0A4U1IMB6</accession>
<comment type="caution">
    <text evidence="8">The sequence shown here is derived from an EMBL/GenBank/DDBJ whole genome shotgun (WGS) entry which is preliminary data.</text>
</comment>
<evidence type="ECO:0000259" key="6">
    <source>
        <dbReference type="Pfam" id="PF04542"/>
    </source>
</evidence>
<protein>
    <submittedName>
        <fullName evidence="8">Sigma-70 family RNA polymerase sigma factor</fullName>
    </submittedName>
</protein>
<evidence type="ECO:0000256" key="3">
    <source>
        <dbReference type="ARBA" id="ARBA00023082"/>
    </source>
</evidence>
<keyword evidence="2" id="KW-0805">Transcription regulation</keyword>
<evidence type="ECO:0000313" key="9">
    <source>
        <dbReference type="Proteomes" id="UP000309215"/>
    </source>
</evidence>
<dbReference type="EMBL" id="SSMQ01000100">
    <property type="protein sequence ID" value="TKC95203.1"/>
    <property type="molecule type" value="Genomic_DNA"/>
</dbReference>
<dbReference type="AlphaFoldDB" id="A0A4U1IMB6"/>
<evidence type="ECO:0000256" key="4">
    <source>
        <dbReference type="ARBA" id="ARBA00023125"/>
    </source>
</evidence>
<comment type="similarity">
    <text evidence="1">Belongs to the sigma-70 factor family. ECF subfamily.</text>
</comment>
<dbReference type="Gene3D" id="1.10.10.10">
    <property type="entry name" value="Winged helix-like DNA-binding domain superfamily/Winged helix DNA-binding domain"/>
    <property type="match status" value="1"/>
</dbReference>
<dbReference type="PANTHER" id="PTHR43133:SF8">
    <property type="entry name" value="RNA POLYMERASE SIGMA FACTOR HI_1459-RELATED"/>
    <property type="match status" value="1"/>
</dbReference>
<keyword evidence="9" id="KW-1185">Reference proteome</keyword>
<dbReference type="RefSeq" id="WP_136935798.1">
    <property type="nucleotide sequence ID" value="NZ_SSMQ01000100.1"/>
</dbReference>
<evidence type="ECO:0000259" key="7">
    <source>
        <dbReference type="Pfam" id="PF08281"/>
    </source>
</evidence>
<dbReference type="GO" id="GO:0006352">
    <property type="term" value="P:DNA-templated transcription initiation"/>
    <property type="evidence" value="ECO:0007669"/>
    <property type="project" value="InterPro"/>
</dbReference>
<keyword evidence="5" id="KW-0804">Transcription</keyword>
<dbReference type="GO" id="GO:0016987">
    <property type="term" value="F:sigma factor activity"/>
    <property type="evidence" value="ECO:0007669"/>
    <property type="project" value="UniProtKB-KW"/>
</dbReference>
<evidence type="ECO:0000256" key="1">
    <source>
        <dbReference type="ARBA" id="ARBA00010641"/>
    </source>
</evidence>
<dbReference type="OrthoDB" id="5512435at2"/>
<gene>
    <name evidence="8" type="ORF">E8A74_47395</name>
</gene>
<proteinExistence type="inferred from homology"/>
<dbReference type="Proteomes" id="UP000309215">
    <property type="component" value="Unassembled WGS sequence"/>
</dbReference>
<keyword evidence="4" id="KW-0238">DNA-binding</keyword>